<evidence type="ECO:0000313" key="2">
    <source>
        <dbReference type="EMBL" id="TRM62733.1"/>
    </source>
</evidence>
<dbReference type="OrthoDB" id="341421at2759"/>
<feature type="compositionally biased region" description="Basic residues" evidence="1">
    <location>
        <begin position="280"/>
        <end position="292"/>
    </location>
</feature>
<dbReference type="Proteomes" id="UP000320762">
    <property type="component" value="Unassembled WGS sequence"/>
</dbReference>
<comment type="caution">
    <text evidence="2">The sequence shown here is derived from an EMBL/GenBank/DDBJ whole genome shotgun (WGS) entry which is preliminary data.</text>
</comment>
<gene>
    <name evidence="2" type="ORF">BD626DRAFT_53655</name>
</gene>
<proteinExistence type="predicted"/>
<accession>A0A550CD60</accession>
<name>A0A550CD60_9AGAR</name>
<dbReference type="EMBL" id="VDMD01000012">
    <property type="protein sequence ID" value="TRM62733.1"/>
    <property type="molecule type" value="Genomic_DNA"/>
</dbReference>
<reference evidence="2 3" key="1">
    <citation type="journal article" date="2019" name="New Phytol.">
        <title>Comparative genomics reveals unique wood-decay strategies and fruiting body development in the Schizophyllaceae.</title>
        <authorList>
            <person name="Almasi E."/>
            <person name="Sahu N."/>
            <person name="Krizsan K."/>
            <person name="Balint B."/>
            <person name="Kovacs G.M."/>
            <person name="Kiss B."/>
            <person name="Cseklye J."/>
            <person name="Drula E."/>
            <person name="Henrissat B."/>
            <person name="Nagy I."/>
            <person name="Chovatia M."/>
            <person name="Adam C."/>
            <person name="LaButti K."/>
            <person name="Lipzen A."/>
            <person name="Riley R."/>
            <person name="Grigoriev I.V."/>
            <person name="Nagy L.G."/>
        </authorList>
    </citation>
    <scope>NUCLEOTIDE SEQUENCE [LARGE SCALE GENOMIC DNA]</scope>
    <source>
        <strain evidence="2 3">NL-1724</strain>
    </source>
</reference>
<evidence type="ECO:0000256" key="1">
    <source>
        <dbReference type="SAM" id="MobiDB-lite"/>
    </source>
</evidence>
<protein>
    <submittedName>
        <fullName evidence="2">Uncharacterized protein</fullName>
    </submittedName>
</protein>
<sequence length="292" mass="32805">MDLGDMISVNSFVFCKHGHEFCNHCQCDFRTTNDYSGASPEDALAALNAEMKRLQTGQESPGRKPLSIAGRFVATNAKDEAGGTVYACKEHNAKDCSRCFNWPQLIREEKIKKDKGKVEDREQIIGLLQSMGVEFPPGNKLADDALERRLTSALNFAQDLPSFSRILPFKPSEHPSWKEKHSKPVFEATRRGNLTEAFQNALSVREGRGRMSLSLYENAFIDARQTVMHLAKNYDNGHKVCVLQDKEQQEAICIRILDVHALDDKTPCYASSTPPAAPKRPCKIRSTSFKRK</sequence>
<dbReference type="AlphaFoldDB" id="A0A550CD60"/>
<organism evidence="2 3">
    <name type="scientific">Schizophyllum amplum</name>
    <dbReference type="NCBI Taxonomy" id="97359"/>
    <lineage>
        <taxon>Eukaryota</taxon>
        <taxon>Fungi</taxon>
        <taxon>Dikarya</taxon>
        <taxon>Basidiomycota</taxon>
        <taxon>Agaricomycotina</taxon>
        <taxon>Agaricomycetes</taxon>
        <taxon>Agaricomycetidae</taxon>
        <taxon>Agaricales</taxon>
        <taxon>Schizophyllaceae</taxon>
        <taxon>Schizophyllum</taxon>
    </lineage>
</organism>
<evidence type="ECO:0000313" key="3">
    <source>
        <dbReference type="Proteomes" id="UP000320762"/>
    </source>
</evidence>
<keyword evidence="3" id="KW-1185">Reference proteome</keyword>
<feature type="region of interest" description="Disordered" evidence="1">
    <location>
        <begin position="270"/>
        <end position="292"/>
    </location>
</feature>